<evidence type="ECO:0000313" key="8">
    <source>
        <dbReference type="Proteomes" id="UP000239001"/>
    </source>
</evidence>
<accession>A0A2T1LY07</accession>
<dbReference type="InterPro" id="IPR012327">
    <property type="entry name" value="MeTrfase_D12"/>
</dbReference>
<evidence type="ECO:0000256" key="4">
    <source>
        <dbReference type="ARBA" id="ARBA00022679"/>
    </source>
</evidence>
<dbReference type="GO" id="GO:0043565">
    <property type="term" value="F:sequence-specific DNA binding"/>
    <property type="evidence" value="ECO:0007669"/>
    <property type="project" value="TreeGrafter"/>
</dbReference>
<dbReference type="SUPFAM" id="SSF53335">
    <property type="entry name" value="S-adenosyl-L-methionine-dependent methyltransferases"/>
    <property type="match status" value="1"/>
</dbReference>
<evidence type="ECO:0000313" key="7">
    <source>
        <dbReference type="EMBL" id="PSF37186.1"/>
    </source>
</evidence>
<dbReference type="Gene3D" id="3.40.50.150">
    <property type="entry name" value="Vaccinia Virus protein VP39"/>
    <property type="match status" value="1"/>
</dbReference>
<dbReference type="OrthoDB" id="9805629at2"/>
<comment type="caution">
    <text evidence="7">The sequence shown here is derived from an EMBL/GenBank/DDBJ whole genome shotgun (WGS) entry which is preliminary data.</text>
</comment>
<reference evidence="7 8" key="1">
    <citation type="submission" date="2018-03" db="EMBL/GenBank/DDBJ databases">
        <title>The ancient ancestry and fast evolution of plastids.</title>
        <authorList>
            <person name="Moore K.R."/>
            <person name="Magnabosco C."/>
            <person name="Momper L."/>
            <person name="Gold D.A."/>
            <person name="Bosak T."/>
            <person name="Fournier G.P."/>
        </authorList>
    </citation>
    <scope>NUCLEOTIDE SEQUENCE [LARGE SCALE GENOMIC DNA]</scope>
    <source>
        <strain evidence="7 8">CCALA 016</strain>
    </source>
</reference>
<dbReference type="InterPro" id="IPR029063">
    <property type="entry name" value="SAM-dependent_MTases_sf"/>
</dbReference>
<protein>
    <recommendedName>
        <fullName evidence="2">site-specific DNA-methyltransferase (adenine-specific)</fullName>
        <ecNumber evidence="2">2.1.1.72</ecNumber>
    </recommendedName>
</protein>
<dbReference type="GO" id="GO:0009307">
    <property type="term" value="P:DNA restriction-modification system"/>
    <property type="evidence" value="ECO:0007669"/>
    <property type="project" value="InterPro"/>
</dbReference>
<proteinExistence type="inferred from homology"/>
<evidence type="ECO:0000256" key="5">
    <source>
        <dbReference type="ARBA" id="ARBA00022691"/>
    </source>
</evidence>
<reference evidence="7 8" key="2">
    <citation type="submission" date="2018-03" db="EMBL/GenBank/DDBJ databases">
        <authorList>
            <person name="Keele B.F."/>
        </authorList>
    </citation>
    <scope>NUCLEOTIDE SEQUENCE [LARGE SCALE GENOMIC DNA]</scope>
    <source>
        <strain evidence="7 8">CCALA 016</strain>
    </source>
</reference>
<dbReference type="InterPro" id="IPR023095">
    <property type="entry name" value="Ade_MeTrfase_dom_2"/>
</dbReference>
<dbReference type="Proteomes" id="UP000239001">
    <property type="component" value="Unassembled WGS sequence"/>
</dbReference>
<dbReference type="PANTHER" id="PTHR30481:SF2">
    <property type="entry name" value="SITE-SPECIFIC DNA-METHYLTRANSFERASE (ADENINE-SPECIFIC)"/>
    <property type="match status" value="1"/>
</dbReference>
<dbReference type="GO" id="GO:0032259">
    <property type="term" value="P:methylation"/>
    <property type="evidence" value="ECO:0007669"/>
    <property type="project" value="UniProtKB-KW"/>
</dbReference>
<dbReference type="InterPro" id="IPR012263">
    <property type="entry name" value="M_m6A_EcoRV"/>
</dbReference>
<gene>
    <name evidence="7" type="ORF">C7H19_11620</name>
</gene>
<dbReference type="PANTHER" id="PTHR30481">
    <property type="entry name" value="DNA ADENINE METHYLASE"/>
    <property type="match status" value="1"/>
</dbReference>
<keyword evidence="3 7" id="KW-0489">Methyltransferase</keyword>
<comment type="catalytic activity">
    <reaction evidence="6">
        <text>a 2'-deoxyadenosine in DNA + S-adenosyl-L-methionine = an N(6)-methyl-2'-deoxyadenosine in DNA + S-adenosyl-L-homocysteine + H(+)</text>
        <dbReference type="Rhea" id="RHEA:15197"/>
        <dbReference type="Rhea" id="RHEA-COMP:12418"/>
        <dbReference type="Rhea" id="RHEA-COMP:12419"/>
        <dbReference type="ChEBI" id="CHEBI:15378"/>
        <dbReference type="ChEBI" id="CHEBI:57856"/>
        <dbReference type="ChEBI" id="CHEBI:59789"/>
        <dbReference type="ChEBI" id="CHEBI:90615"/>
        <dbReference type="ChEBI" id="CHEBI:90616"/>
        <dbReference type="EC" id="2.1.1.72"/>
    </reaction>
</comment>
<dbReference type="PRINTS" id="PR00505">
    <property type="entry name" value="D12N6MTFRASE"/>
</dbReference>
<dbReference type="GO" id="GO:0009007">
    <property type="term" value="F:site-specific DNA-methyltransferase (adenine-specific) activity"/>
    <property type="evidence" value="ECO:0007669"/>
    <property type="project" value="UniProtKB-EC"/>
</dbReference>
<keyword evidence="8" id="KW-1185">Reference proteome</keyword>
<dbReference type="GO" id="GO:1904047">
    <property type="term" value="F:S-adenosyl-L-methionine binding"/>
    <property type="evidence" value="ECO:0007669"/>
    <property type="project" value="TreeGrafter"/>
</dbReference>
<name>A0A2T1LY07_9CHRO</name>
<keyword evidence="5" id="KW-0949">S-adenosyl-L-methionine</keyword>
<organism evidence="7 8">
    <name type="scientific">Aphanothece hegewaldii CCALA 016</name>
    <dbReference type="NCBI Taxonomy" id="2107694"/>
    <lineage>
        <taxon>Bacteria</taxon>
        <taxon>Bacillati</taxon>
        <taxon>Cyanobacteriota</taxon>
        <taxon>Cyanophyceae</taxon>
        <taxon>Oscillatoriophycideae</taxon>
        <taxon>Chroococcales</taxon>
        <taxon>Aphanothecaceae</taxon>
        <taxon>Aphanothece</taxon>
    </lineage>
</organism>
<dbReference type="GO" id="GO:0006298">
    <property type="term" value="P:mismatch repair"/>
    <property type="evidence" value="ECO:0007669"/>
    <property type="project" value="TreeGrafter"/>
</dbReference>
<dbReference type="EC" id="2.1.1.72" evidence="2"/>
<dbReference type="AlphaFoldDB" id="A0A2T1LY07"/>
<evidence type="ECO:0000256" key="3">
    <source>
        <dbReference type="ARBA" id="ARBA00022603"/>
    </source>
</evidence>
<dbReference type="EMBL" id="PXOH01000011">
    <property type="protein sequence ID" value="PSF37186.1"/>
    <property type="molecule type" value="Genomic_DNA"/>
</dbReference>
<evidence type="ECO:0000256" key="1">
    <source>
        <dbReference type="ARBA" id="ARBA00006594"/>
    </source>
</evidence>
<sequence>MIKSPLRYPGGKSRAIKTIIPYLPPNFSEYREPFVGGGSLFIYLKQKYPNFKIWINDLNPELFLFWKIAQSHLTELVNEIKKIKATCTGGKTLFNELTTINIYQLSDLKRAVRFFILNRITFSGTIESGGYSEEAFQKRFTDSSISRLSKMDELLKNVKITNLDYSELLIASEKEIFIYLDPPYLSVTQSRLYGKKGNLHLAFDHTLFAERLEKCHHNWLITYDDCQLVRDKFNKFHIFEWELQYGMNNYKQKTAAIGKELMITNYSLTNLYSQLITSSYE</sequence>
<dbReference type="Pfam" id="PF02086">
    <property type="entry name" value="MethyltransfD12"/>
    <property type="match status" value="1"/>
</dbReference>
<dbReference type="PIRSF" id="PIRSF000398">
    <property type="entry name" value="M_m6A_EcoRV"/>
    <property type="match status" value="1"/>
</dbReference>
<evidence type="ECO:0000256" key="6">
    <source>
        <dbReference type="ARBA" id="ARBA00047942"/>
    </source>
</evidence>
<evidence type="ECO:0000256" key="2">
    <source>
        <dbReference type="ARBA" id="ARBA00011900"/>
    </source>
</evidence>
<dbReference type="Gene3D" id="1.10.1020.10">
    <property type="entry name" value="Adenine-specific Methyltransferase, Domain 2"/>
    <property type="match status" value="1"/>
</dbReference>
<comment type="similarity">
    <text evidence="1">Belongs to the N(4)/N(6)-methyltransferase family.</text>
</comment>
<keyword evidence="4" id="KW-0808">Transferase</keyword>